<evidence type="ECO:0000256" key="1">
    <source>
        <dbReference type="ARBA" id="ARBA00001917"/>
    </source>
</evidence>
<dbReference type="PANTHER" id="PTHR31457">
    <property type="entry name" value="METHYLMALONIC ACIDURIA AND HOMOCYSTINURIA TYPE C PROTEIN"/>
    <property type="match status" value="1"/>
</dbReference>
<dbReference type="AlphaFoldDB" id="A0A7K8R9M7"/>
<keyword evidence="14" id="KW-0560">Oxidoreductase</keyword>
<name>A0A7K8R9M7_9PASS</name>
<reference evidence="24 25" key="1">
    <citation type="submission" date="2019-09" db="EMBL/GenBank/DDBJ databases">
        <title>Bird 10,000 Genomes (B10K) Project - Family phase.</title>
        <authorList>
            <person name="Zhang G."/>
        </authorList>
    </citation>
    <scope>NUCLEOTIDE SEQUENCE [LARGE SCALE GENOMIC DNA]</scope>
    <source>
        <strain evidence="24">B10K-CU-031-12</strain>
        <tissue evidence="24">Muscle</tissue>
    </source>
</reference>
<dbReference type="GO" id="GO:0009235">
    <property type="term" value="P:cobalamin metabolic process"/>
    <property type="evidence" value="ECO:0007669"/>
    <property type="project" value="TreeGrafter"/>
</dbReference>
<comment type="catalytic activity">
    <reaction evidence="21">
        <text>2 cob(II)alamin-[cyanocobalamin reductase] + 2 hydrogen cyanide + NADP(+) = 2 cyanocob(III)alamin + 2 apo-[cyanocobalamin reductase] + NADPH + H(+)</text>
        <dbReference type="Rhea" id="RHEA:16113"/>
        <dbReference type="Rhea" id="RHEA-COMP:14717"/>
        <dbReference type="Rhea" id="RHEA-COMP:14718"/>
        <dbReference type="ChEBI" id="CHEBI:15378"/>
        <dbReference type="ChEBI" id="CHEBI:16304"/>
        <dbReference type="ChEBI" id="CHEBI:17439"/>
        <dbReference type="ChEBI" id="CHEBI:18407"/>
        <dbReference type="ChEBI" id="CHEBI:57783"/>
        <dbReference type="ChEBI" id="CHEBI:58349"/>
        <dbReference type="ChEBI" id="CHEBI:83228"/>
        <dbReference type="EC" id="1.16.1.6"/>
    </reaction>
    <physiologicalReaction direction="right-to-left" evidence="21">
        <dbReference type="Rhea" id="RHEA:16115"/>
    </physiologicalReaction>
</comment>
<keyword evidence="11" id="KW-0288">FMN</keyword>
<evidence type="ECO:0000256" key="19">
    <source>
        <dbReference type="ARBA" id="ARBA00032650"/>
    </source>
</evidence>
<dbReference type="EC" id="2.5.1.151" evidence="5"/>
<keyword evidence="8" id="KW-0963">Cytoplasm</keyword>
<evidence type="ECO:0000313" key="24">
    <source>
        <dbReference type="EMBL" id="NXF14589.1"/>
    </source>
</evidence>
<dbReference type="Proteomes" id="UP000574210">
    <property type="component" value="Unassembled WGS sequence"/>
</dbReference>
<keyword evidence="9" id="KW-0846">Cobalamin</keyword>
<dbReference type="EMBL" id="VWYZ01000002">
    <property type="protein sequence ID" value="NXF14589.1"/>
    <property type="molecule type" value="Genomic_DNA"/>
</dbReference>
<dbReference type="Pfam" id="PF16690">
    <property type="entry name" value="MMACHC"/>
    <property type="match status" value="1"/>
</dbReference>
<comment type="cofactor">
    <cofactor evidence="2">
        <name>FAD</name>
        <dbReference type="ChEBI" id="CHEBI:57692"/>
    </cofactor>
</comment>
<dbReference type="GO" id="GO:0005737">
    <property type="term" value="C:cytoplasm"/>
    <property type="evidence" value="ECO:0007669"/>
    <property type="project" value="UniProtKB-SubCell"/>
</dbReference>
<evidence type="ECO:0000256" key="23">
    <source>
        <dbReference type="ARBA" id="ARBA00049505"/>
    </source>
</evidence>
<evidence type="ECO:0000256" key="8">
    <source>
        <dbReference type="ARBA" id="ARBA00022490"/>
    </source>
</evidence>
<evidence type="ECO:0000256" key="20">
    <source>
        <dbReference type="ARBA" id="ARBA00047294"/>
    </source>
</evidence>
<keyword evidence="25" id="KW-1185">Reference proteome</keyword>
<organism evidence="24 25">
    <name type="scientific">Rhodinocichla rosea</name>
    <dbReference type="NCBI Taxonomy" id="58203"/>
    <lineage>
        <taxon>Eukaryota</taxon>
        <taxon>Metazoa</taxon>
        <taxon>Chordata</taxon>
        <taxon>Craniata</taxon>
        <taxon>Vertebrata</taxon>
        <taxon>Euteleostomi</taxon>
        <taxon>Archelosauria</taxon>
        <taxon>Archosauria</taxon>
        <taxon>Dinosauria</taxon>
        <taxon>Saurischia</taxon>
        <taxon>Theropoda</taxon>
        <taxon>Coelurosauria</taxon>
        <taxon>Aves</taxon>
        <taxon>Neognathae</taxon>
        <taxon>Neoaves</taxon>
        <taxon>Telluraves</taxon>
        <taxon>Australaves</taxon>
        <taxon>Passeriformes</taxon>
        <taxon>Thraupidae</taxon>
        <taxon>Rhodinocichla</taxon>
    </lineage>
</organism>
<comment type="subcellular location">
    <subcellularLocation>
        <location evidence="3">Cytoplasm</location>
    </subcellularLocation>
</comment>
<evidence type="ECO:0000256" key="14">
    <source>
        <dbReference type="ARBA" id="ARBA00023002"/>
    </source>
</evidence>
<evidence type="ECO:0000256" key="9">
    <source>
        <dbReference type="ARBA" id="ARBA00022628"/>
    </source>
</evidence>
<evidence type="ECO:0000256" key="6">
    <source>
        <dbReference type="ARBA" id="ARBA00012666"/>
    </source>
</evidence>
<keyword evidence="10" id="KW-0285">Flavoprotein</keyword>
<evidence type="ECO:0000313" key="25">
    <source>
        <dbReference type="Proteomes" id="UP000574210"/>
    </source>
</evidence>
<dbReference type="GO" id="GO:0071949">
    <property type="term" value="F:FAD binding"/>
    <property type="evidence" value="ECO:0007669"/>
    <property type="project" value="TreeGrafter"/>
</dbReference>
<evidence type="ECO:0000256" key="2">
    <source>
        <dbReference type="ARBA" id="ARBA00001974"/>
    </source>
</evidence>
<keyword evidence="13" id="KW-0521">NADP</keyword>
<comment type="catalytic activity">
    <reaction evidence="22">
        <text>apo-[alkylcobalamin reductase] + adenosylcob(III)alamin + glutathione = S-adenosylglutathione + cob(I)alamin-[alkylcobalamin reductase] + H(+)</text>
        <dbReference type="Rhea" id="RHEA:63136"/>
        <dbReference type="Rhea" id="RHEA-COMP:14730"/>
        <dbReference type="Rhea" id="RHEA-COMP:14731"/>
        <dbReference type="ChEBI" id="CHEBI:15378"/>
        <dbReference type="ChEBI" id="CHEBI:18408"/>
        <dbReference type="ChEBI" id="CHEBI:57925"/>
        <dbReference type="ChEBI" id="CHEBI:60488"/>
        <dbReference type="ChEBI" id="CHEBI:83228"/>
        <dbReference type="ChEBI" id="CHEBI:146184"/>
        <dbReference type="EC" id="2.5.1.151"/>
    </reaction>
    <physiologicalReaction direction="left-to-right" evidence="22">
        <dbReference type="Rhea" id="RHEA:63137"/>
    </physiologicalReaction>
</comment>
<evidence type="ECO:0000256" key="5">
    <source>
        <dbReference type="ARBA" id="ARBA00012308"/>
    </source>
</evidence>
<comment type="catalytic activity">
    <reaction evidence="20">
        <text>apo-[alkylcobalamin reductase] + methylcob(III)alamin + glutathione = S-methyl glutathione + cob(I)alamin-[alkylcobalamin reductase] + H(+)</text>
        <dbReference type="Rhea" id="RHEA:63132"/>
        <dbReference type="Rhea" id="RHEA-COMP:14730"/>
        <dbReference type="Rhea" id="RHEA-COMP:14731"/>
        <dbReference type="ChEBI" id="CHEBI:15378"/>
        <dbReference type="ChEBI" id="CHEBI:28115"/>
        <dbReference type="ChEBI" id="CHEBI:57925"/>
        <dbReference type="ChEBI" id="CHEBI:60488"/>
        <dbReference type="ChEBI" id="CHEBI:83228"/>
        <dbReference type="ChEBI" id="CHEBI:141467"/>
        <dbReference type="EC" id="2.5.1.151"/>
    </reaction>
    <physiologicalReaction direction="left-to-right" evidence="20">
        <dbReference type="Rhea" id="RHEA:63133"/>
    </physiologicalReaction>
</comment>
<proteinExistence type="inferred from homology"/>
<dbReference type="PANTHER" id="PTHR31457:SF2">
    <property type="entry name" value="CYANOCOBALAMIN REDUCTASE _ ALKYLCOBALAMIN DEALKYLASE"/>
    <property type="match status" value="1"/>
</dbReference>
<evidence type="ECO:0000256" key="16">
    <source>
        <dbReference type="ARBA" id="ARBA00031056"/>
    </source>
</evidence>
<feature type="non-terminal residue" evidence="24">
    <location>
        <position position="238"/>
    </location>
</feature>
<dbReference type="GO" id="GO:0031419">
    <property type="term" value="F:cobalamin binding"/>
    <property type="evidence" value="ECO:0007669"/>
    <property type="project" value="UniProtKB-KW"/>
</dbReference>
<dbReference type="EC" id="1.16.1.6" evidence="6"/>
<evidence type="ECO:0000256" key="3">
    <source>
        <dbReference type="ARBA" id="ARBA00004496"/>
    </source>
</evidence>
<accession>A0A7K8R9M7</accession>
<evidence type="ECO:0000256" key="4">
    <source>
        <dbReference type="ARBA" id="ARBA00007762"/>
    </source>
</evidence>
<keyword evidence="12" id="KW-0274">FAD</keyword>
<evidence type="ECO:0000256" key="13">
    <source>
        <dbReference type="ARBA" id="ARBA00022857"/>
    </source>
</evidence>
<evidence type="ECO:0000256" key="21">
    <source>
        <dbReference type="ARBA" id="ARBA00047958"/>
    </source>
</evidence>
<comment type="similarity">
    <text evidence="4">Belongs to the MMACHC family.</text>
</comment>
<keyword evidence="15" id="KW-0170">Cobalt</keyword>
<evidence type="ECO:0000256" key="12">
    <source>
        <dbReference type="ARBA" id="ARBA00022827"/>
    </source>
</evidence>
<evidence type="ECO:0000256" key="17">
    <source>
        <dbReference type="ARBA" id="ARBA00031313"/>
    </source>
</evidence>
<evidence type="ECO:0000256" key="15">
    <source>
        <dbReference type="ARBA" id="ARBA00023285"/>
    </source>
</evidence>
<sequence>MERRVAEQLRSALGPLGLEAHAFKVGWYNAVLQPGFHLPYPDDTLAFVVLSTPSMFDKALKPFVSKEQLKIIRDPVDQCVSHHLSRVKEKFPDQRVDIMFDYEMLPSRKPKFLAQTAAHVAGAAYYYQRKDVKLDPWGKKKIFGVCIHPKYGGWFAIRALLLFPAIQVPFLEQHPPVDCVSSEERRIELLEQFNFHWQDGRYRDIIEVKERYSEEQKTYFATPPAERFRLLGLSQEAQ</sequence>
<evidence type="ECO:0000256" key="7">
    <source>
        <dbReference type="ARBA" id="ARBA00014027"/>
    </source>
</evidence>
<dbReference type="InterPro" id="IPR032037">
    <property type="entry name" value="MMACHC"/>
</dbReference>
<dbReference type="GO" id="GO:0033787">
    <property type="term" value="F:cyanocobalamin reductase (cyanide-eliminating) (NADP+) activity"/>
    <property type="evidence" value="ECO:0007669"/>
    <property type="project" value="UniProtKB-EC"/>
</dbReference>
<feature type="non-terminal residue" evidence="24">
    <location>
        <position position="1"/>
    </location>
</feature>
<gene>
    <name evidence="24" type="primary">Mmachc</name>
    <name evidence="24" type="ORF">RHOROS_R05972</name>
</gene>
<comment type="caution">
    <text evidence="24">The sequence shown here is derived from an EMBL/GenBank/DDBJ whole genome shotgun (WGS) entry which is preliminary data.</text>
</comment>
<evidence type="ECO:0000256" key="18">
    <source>
        <dbReference type="ARBA" id="ARBA00031815"/>
    </source>
</evidence>
<dbReference type="GO" id="GO:0032451">
    <property type="term" value="F:demethylase activity"/>
    <property type="evidence" value="ECO:0007669"/>
    <property type="project" value="TreeGrafter"/>
</dbReference>
<dbReference type="CDD" id="cd12959">
    <property type="entry name" value="MMACHC-like"/>
    <property type="match status" value="1"/>
</dbReference>
<evidence type="ECO:0000256" key="10">
    <source>
        <dbReference type="ARBA" id="ARBA00022630"/>
    </source>
</evidence>
<evidence type="ECO:0000256" key="11">
    <source>
        <dbReference type="ARBA" id="ARBA00022643"/>
    </source>
</evidence>
<protein>
    <recommendedName>
        <fullName evidence="7">Cyanocobalamin reductase / alkylcobalamin dealkylase</fullName>
        <ecNumber evidence="6">1.16.1.6</ecNumber>
        <ecNumber evidence="5">2.5.1.151</ecNumber>
    </recommendedName>
    <alternativeName>
        <fullName evidence="19">Alkylcobalamin:glutathione S-alkyltransferase</fullName>
    </alternativeName>
    <alternativeName>
        <fullName evidence="18">CblC</fullName>
    </alternativeName>
    <alternativeName>
        <fullName evidence="17">Cyanocobalamin reductase (cyanide-eliminating)</fullName>
    </alternativeName>
    <alternativeName>
        <fullName evidence="16">Methylmalonic aciduria and homocystinuria type C protein</fullName>
    </alternativeName>
</protein>
<comment type="cofactor">
    <cofactor evidence="1">
        <name>FMN</name>
        <dbReference type="ChEBI" id="CHEBI:58210"/>
    </cofactor>
</comment>
<evidence type="ECO:0000256" key="22">
    <source>
        <dbReference type="ARBA" id="ARBA00048537"/>
    </source>
</evidence>
<comment type="catalytic activity">
    <reaction evidence="23">
        <text>apo-[alkylcobalamin reductase] + an R-cob(III)alamin + glutathione = cob(I)alamin-[alkylcobalamin reductase] + an S-substituted glutathione + H(+)</text>
        <dbReference type="Rhea" id="RHEA:40719"/>
        <dbReference type="Rhea" id="RHEA-COMP:14730"/>
        <dbReference type="Rhea" id="RHEA-COMP:14731"/>
        <dbReference type="ChEBI" id="CHEBI:15378"/>
        <dbReference type="ChEBI" id="CHEBI:57925"/>
        <dbReference type="ChEBI" id="CHEBI:60488"/>
        <dbReference type="ChEBI" id="CHEBI:83228"/>
        <dbReference type="ChEBI" id="CHEBI:90779"/>
        <dbReference type="ChEBI" id="CHEBI:140785"/>
        <dbReference type="EC" id="2.5.1.151"/>
    </reaction>
    <physiologicalReaction direction="left-to-right" evidence="23">
        <dbReference type="Rhea" id="RHEA:40720"/>
    </physiologicalReaction>
</comment>